<protein>
    <submittedName>
        <fullName evidence="1">Uncharacterized protein</fullName>
    </submittedName>
</protein>
<proteinExistence type="predicted"/>
<dbReference type="HOGENOM" id="CLU_215433_0_0_5"/>
<accession>E8T7S2</accession>
<dbReference type="Proteomes" id="UP000007471">
    <property type="component" value="Chromosome"/>
</dbReference>
<evidence type="ECO:0000313" key="2">
    <source>
        <dbReference type="Proteomes" id="UP000007471"/>
    </source>
</evidence>
<organism evidence="1 2">
    <name type="scientific">Mesorhizobium ciceri biovar biserrulae (strain HAMBI 2942 / LMG 23838 / WSM1271)</name>
    <dbReference type="NCBI Taxonomy" id="765698"/>
    <lineage>
        <taxon>Bacteria</taxon>
        <taxon>Pseudomonadati</taxon>
        <taxon>Pseudomonadota</taxon>
        <taxon>Alphaproteobacteria</taxon>
        <taxon>Hyphomicrobiales</taxon>
        <taxon>Phyllobacteriaceae</taxon>
        <taxon>Mesorhizobium</taxon>
    </lineage>
</organism>
<dbReference type="PATRIC" id="fig|765698.3.peg.4309"/>
<dbReference type="KEGG" id="mci:Mesci_3806"/>
<evidence type="ECO:0000313" key="1">
    <source>
        <dbReference type="EMBL" id="ADV12923.1"/>
    </source>
</evidence>
<gene>
    <name evidence="1" type="ordered locus">Mesci_3806</name>
</gene>
<dbReference type="EMBL" id="CP002447">
    <property type="protein sequence ID" value="ADV12923.1"/>
    <property type="molecule type" value="Genomic_DNA"/>
</dbReference>
<dbReference type="AlphaFoldDB" id="E8T7S2"/>
<sequence>MHALKRLIAADNMRLKEDAGAEAPLAIAPAIMRVGKTDF</sequence>
<name>E8T7S2_MESCW</name>
<reference evidence="2" key="1">
    <citation type="submission" date="2011-01" db="EMBL/GenBank/DDBJ databases">
        <title>Complete sequence of chromosome of Mesorhizobium ciceri bv. biserrulae WSM1271.</title>
        <authorList>
            <person name="Lucas S."/>
            <person name="Copeland A."/>
            <person name="Lapidus A."/>
            <person name="Cheng J.-F."/>
            <person name="Goodwin L."/>
            <person name="Pitluck S."/>
            <person name="Teshima H."/>
            <person name="Detter J.C."/>
            <person name="Han C."/>
            <person name="Tapia R."/>
            <person name="Land M."/>
            <person name="Hauser L."/>
            <person name="Kyrpides N."/>
            <person name="Ivanova N."/>
            <person name="Nandasena K."/>
            <person name="Reeve W.G."/>
            <person name="Howieson J.G."/>
            <person name="O'Hara G."/>
            <person name="Tiwari R.P."/>
            <person name="Woyke T."/>
        </authorList>
    </citation>
    <scope>NUCLEOTIDE SEQUENCE [LARGE SCALE GENOMIC DNA]</scope>
    <source>
        <strain evidence="2">HAMBI 2942 / LMG 23838 / WSM1271</strain>
    </source>
</reference>